<protein>
    <recommendedName>
        <fullName evidence="3">DUF4304 domain-containing protein</fullName>
    </recommendedName>
</protein>
<organism evidence="1 2">
    <name type="scientific">Pseudoleptotrichia goodfellowii</name>
    <dbReference type="NCBI Taxonomy" id="157692"/>
    <lineage>
        <taxon>Bacteria</taxon>
        <taxon>Fusobacteriati</taxon>
        <taxon>Fusobacteriota</taxon>
        <taxon>Fusobacteriia</taxon>
        <taxon>Fusobacteriales</taxon>
        <taxon>Leptotrichiaceae</taxon>
        <taxon>Pseudoleptotrichia</taxon>
    </lineage>
</organism>
<dbReference type="STRING" id="714315.GCA_000516535_01864"/>
<dbReference type="Pfam" id="PF14137">
    <property type="entry name" value="DUF4304"/>
    <property type="match status" value="1"/>
</dbReference>
<proteinExistence type="predicted"/>
<sequence>MTTKEYNEIYKKNFKEYFDKSLKEDGYMKKGTINFYRLNKLGLVEVLNFQRHYEELTVNFGISTIYCGVFKNNKAIGGRLGDLKYGSDEWWQVETEEDMKVNMPEILSVIRKELYQWFRKYEDKEEYIKKVEESYNDNLINLNLIEAATAAKFRRYDEILPHIEKLRKEYKIAEERNDIRLHYPKVLEEALLLEQKAKEGKESVDQYIVEREREFNRNRIRKTIKKEIKTPCIFEQLLSEYLRGLERRKDFNQYELSKREAG</sequence>
<accession>A0A510JET6</accession>
<evidence type="ECO:0000313" key="1">
    <source>
        <dbReference type="EMBL" id="BBM36911.1"/>
    </source>
</evidence>
<dbReference type="KEGG" id="lgo:JCM16774_1857"/>
<dbReference type="EMBL" id="AP019822">
    <property type="protein sequence ID" value="BBM36911.1"/>
    <property type="molecule type" value="Genomic_DNA"/>
</dbReference>
<evidence type="ECO:0008006" key="3">
    <source>
        <dbReference type="Google" id="ProtNLM"/>
    </source>
</evidence>
<reference evidence="1 2" key="1">
    <citation type="submission" date="2019-07" db="EMBL/GenBank/DDBJ databases">
        <title>Complete Genome Sequence of Leptotrichia goodfellowii Strain JCM 16774.</title>
        <authorList>
            <person name="Watanabe S."/>
            <person name="Cui L."/>
        </authorList>
    </citation>
    <scope>NUCLEOTIDE SEQUENCE [LARGE SCALE GENOMIC DNA]</scope>
    <source>
        <strain evidence="1 2">JCM16774</strain>
    </source>
</reference>
<evidence type="ECO:0000313" key="2">
    <source>
        <dbReference type="Proteomes" id="UP000321606"/>
    </source>
</evidence>
<dbReference type="Proteomes" id="UP000321606">
    <property type="component" value="Chromosome"/>
</dbReference>
<dbReference type="AlphaFoldDB" id="A0A510JET6"/>
<name>A0A510JET6_9FUSO</name>
<gene>
    <name evidence="1" type="ORF">JCM16774_1857</name>
</gene>
<dbReference type="InterPro" id="IPR025412">
    <property type="entry name" value="DUF4304"/>
</dbReference>